<evidence type="ECO:0000313" key="2">
    <source>
        <dbReference type="Proteomes" id="UP001595906"/>
    </source>
</evidence>
<accession>A0ABV8PRV3</accession>
<dbReference type="EMBL" id="JBHSDC010000002">
    <property type="protein sequence ID" value="MFC4230859.1"/>
    <property type="molecule type" value="Genomic_DNA"/>
</dbReference>
<dbReference type="RefSeq" id="WP_379012244.1">
    <property type="nucleotide sequence ID" value="NZ_JBHSDC010000002.1"/>
</dbReference>
<organism evidence="1 2">
    <name type="scientific">Parasediminibacterium paludis</name>
    <dbReference type="NCBI Taxonomy" id="908966"/>
    <lineage>
        <taxon>Bacteria</taxon>
        <taxon>Pseudomonadati</taxon>
        <taxon>Bacteroidota</taxon>
        <taxon>Chitinophagia</taxon>
        <taxon>Chitinophagales</taxon>
        <taxon>Chitinophagaceae</taxon>
        <taxon>Parasediminibacterium</taxon>
    </lineage>
</organism>
<evidence type="ECO:0000313" key="1">
    <source>
        <dbReference type="EMBL" id="MFC4230859.1"/>
    </source>
</evidence>
<gene>
    <name evidence="1" type="ORF">ACFOW1_03080</name>
</gene>
<keyword evidence="2" id="KW-1185">Reference proteome</keyword>
<protein>
    <submittedName>
        <fullName evidence="1">YdeI family protein</fullName>
    </submittedName>
</protein>
<sequence>MSNQSLFEKLELKDEKTLLIQGIPSSIEKQFAKLTYAKNVTPLLKSKKVEFALVFAINQNQLNNVLKEVFPALNTASKLWVAYPKPTSKIVSDLNRDCTWAYLTQHAYEGGEVIEIDNVWVAMRFKKNEELAAQLKAIADANPPVAVVPSVDFEKKLIVPPAELEKVFAKHKKAKEFFTSLSVTHQKEYVSWIEEAKRKDTKERRLDAVLEKLNAGKKSPSEK</sequence>
<reference evidence="2" key="1">
    <citation type="journal article" date="2019" name="Int. J. Syst. Evol. Microbiol.">
        <title>The Global Catalogue of Microorganisms (GCM) 10K type strain sequencing project: providing services to taxonomists for standard genome sequencing and annotation.</title>
        <authorList>
            <consortium name="The Broad Institute Genomics Platform"/>
            <consortium name="The Broad Institute Genome Sequencing Center for Infectious Disease"/>
            <person name="Wu L."/>
            <person name="Ma J."/>
        </authorList>
    </citation>
    <scope>NUCLEOTIDE SEQUENCE [LARGE SCALE GENOMIC DNA]</scope>
    <source>
        <strain evidence="2">CECT 8010</strain>
    </source>
</reference>
<dbReference type="Pfam" id="PF13376">
    <property type="entry name" value="OmdA"/>
    <property type="match status" value="1"/>
</dbReference>
<dbReference type="Proteomes" id="UP001595906">
    <property type="component" value="Unassembled WGS sequence"/>
</dbReference>
<name>A0ABV8PRV3_9BACT</name>
<proteinExistence type="predicted"/>
<comment type="caution">
    <text evidence="1">The sequence shown here is derived from an EMBL/GenBank/DDBJ whole genome shotgun (WGS) entry which is preliminary data.</text>
</comment>